<evidence type="ECO:0000313" key="8">
    <source>
        <dbReference type="Proteomes" id="UP000294576"/>
    </source>
</evidence>
<feature type="transmembrane region" description="Helical" evidence="5">
    <location>
        <begin position="12"/>
        <end position="34"/>
    </location>
</feature>
<keyword evidence="5" id="KW-0472">Membrane</keyword>
<comment type="caution">
    <text evidence="7">The sequence shown here is derived from an EMBL/GenBank/DDBJ whole genome shotgun (WGS) entry which is preliminary data.</text>
</comment>
<dbReference type="InterPro" id="IPR036909">
    <property type="entry name" value="Cyt_c-like_dom_sf"/>
</dbReference>
<evidence type="ECO:0000256" key="1">
    <source>
        <dbReference type="ARBA" id="ARBA00022617"/>
    </source>
</evidence>
<dbReference type="InterPro" id="IPR009056">
    <property type="entry name" value="Cyt_c-like_dom"/>
</dbReference>
<keyword evidence="5" id="KW-1133">Transmembrane helix</keyword>
<reference evidence="7 8" key="1">
    <citation type="submission" date="2019-03" db="EMBL/GenBank/DDBJ databases">
        <title>Genomic Encyclopedia of Type Strains, Phase IV (KMG-V): Genome sequencing to study the core and pangenomes of soil and plant-associated prokaryotes.</title>
        <authorList>
            <person name="Whitman W."/>
        </authorList>
    </citation>
    <scope>NUCLEOTIDE SEQUENCE [LARGE SCALE GENOMIC DNA]</scope>
    <source>
        <strain evidence="7 8">Hc14</strain>
    </source>
</reference>
<proteinExistence type="predicted"/>
<evidence type="ECO:0000259" key="6">
    <source>
        <dbReference type="PROSITE" id="PS51007"/>
    </source>
</evidence>
<dbReference type="PROSITE" id="PS51007">
    <property type="entry name" value="CYTC"/>
    <property type="match status" value="1"/>
</dbReference>
<keyword evidence="2 4" id="KW-0479">Metal-binding</keyword>
<evidence type="ECO:0000256" key="5">
    <source>
        <dbReference type="SAM" id="Phobius"/>
    </source>
</evidence>
<dbReference type="GO" id="GO:0009055">
    <property type="term" value="F:electron transfer activity"/>
    <property type="evidence" value="ECO:0007669"/>
    <property type="project" value="InterPro"/>
</dbReference>
<dbReference type="AlphaFoldDB" id="A0A4R3PXT3"/>
<keyword evidence="5" id="KW-0812">Transmembrane</keyword>
<dbReference type="EMBL" id="SMBH01000012">
    <property type="protein sequence ID" value="TCU13473.1"/>
    <property type="molecule type" value="Genomic_DNA"/>
</dbReference>
<sequence length="176" mass="19468">MAADHGEKLMTRWAPIGIAALSLGGILTITTFHWTVGAATADGSIERGRYLVKIGGCNDCHTPGYLAKSGDVPEHRWLVGDHLGFNGPWGTAYPSNLRSLLRTMSEDDWVELAQTIKTRPPMPWFNLRAMTEADLRAIHRFVLTLPADDNPVPDYVPPGHPPKTRYIVFEPRAPKS</sequence>
<name>A0A4R3PXT3_RHISU</name>
<keyword evidence="1 4" id="KW-0349">Heme</keyword>
<evidence type="ECO:0000256" key="4">
    <source>
        <dbReference type="PROSITE-ProRule" id="PRU00433"/>
    </source>
</evidence>
<gene>
    <name evidence="7" type="ORF">EV132_112171</name>
</gene>
<dbReference type="SUPFAM" id="SSF46626">
    <property type="entry name" value="Cytochrome c"/>
    <property type="match status" value="1"/>
</dbReference>
<accession>A0A4R3PXT3</accession>
<evidence type="ECO:0000256" key="3">
    <source>
        <dbReference type="ARBA" id="ARBA00023004"/>
    </source>
</evidence>
<keyword evidence="3 4" id="KW-0408">Iron</keyword>
<dbReference type="Proteomes" id="UP000294576">
    <property type="component" value="Unassembled WGS sequence"/>
</dbReference>
<dbReference type="Gene3D" id="1.10.760.10">
    <property type="entry name" value="Cytochrome c-like domain"/>
    <property type="match status" value="1"/>
</dbReference>
<evidence type="ECO:0000256" key="2">
    <source>
        <dbReference type="ARBA" id="ARBA00022723"/>
    </source>
</evidence>
<organism evidence="7 8">
    <name type="scientific">Rhizobium sullae</name>
    <name type="common">Rhizobium hedysari</name>
    <dbReference type="NCBI Taxonomy" id="50338"/>
    <lineage>
        <taxon>Bacteria</taxon>
        <taxon>Pseudomonadati</taxon>
        <taxon>Pseudomonadota</taxon>
        <taxon>Alphaproteobacteria</taxon>
        <taxon>Hyphomicrobiales</taxon>
        <taxon>Rhizobiaceae</taxon>
        <taxon>Rhizobium/Agrobacterium group</taxon>
        <taxon>Rhizobium</taxon>
    </lineage>
</organism>
<feature type="domain" description="Cytochrome c" evidence="6">
    <location>
        <begin position="43"/>
        <end position="146"/>
    </location>
</feature>
<evidence type="ECO:0000313" key="7">
    <source>
        <dbReference type="EMBL" id="TCU13473.1"/>
    </source>
</evidence>
<dbReference type="GO" id="GO:0020037">
    <property type="term" value="F:heme binding"/>
    <property type="evidence" value="ECO:0007669"/>
    <property type="project" value="InterPro"/>
</dbReference>
<dbReference type="GO" id="GO:0046872">
    <property type="term" value="F:metal ion binding"/>
    <property type="evidence" value="ECO:0007669"/>
    <property type="project" value="UniProtKB-KW"/>
</dbReference>
<protein>
    <recommendedName>
        <fullName evidence="6">Cytochrome c domain-containing protein</fullName>
    </recommendedName>
</protein>